<dbReference type="SMART" id="SM01142">
    <property type="entry name" value="DSHCT"/>
    <property type="match status" value="1"/>
</dbReference>
<keyword evidence="3 8" id="KW-0347">Helicase</keyword>
<dbReference type="EMBL" id="BAABRR010000001">
    <property type="protein sequence ID" value="GAA5517909.1"/>
    <property type="molecule type" value="Genomic_DNA"/>
</dbReference>
<evidence type="ECO:0000259" key="6">
    <source>
        <dbReference type="PROSITE" id="PS51192"/>
    </source>
</evidence>
<dbReference type="InterPro" id="IPR050699">
    <property type="entry name" value="RNA-DNA_Helicase"/>
</dbReference>
<dbReference type="SMART" id="SM00487">
    <property type="entry name" value="DEXDc"/>
    <property type="match status" value="1"/>
</dbReference>
<feature type="domain" description="Helicase C-terminal" evidence="7">
    <location>
        <begin position="309"/>
        <end position="477"/>
    </location>
</feature>
<dbReference type="InterPro" id="IPR003593">
    <property type="entry name" value="AAA+_ATPase"/>
</dbReference>
<name>A0ABP9WE14_9MICO</name>
<dbReference type="SMART" id="SM00382">
    <property type="entry name" value="AAA"/>
    <property type="match status" value="1"/>
</dbReference>
<keyword evidence="1" id="KW-0547">Nucleotide-binding</keyword>
<dbReference type="Pfam" id="PF26090">
    <property type="entry name" value="SH3_HelY"/>
    <property type="match status" value="1"/>
</dbReference>
<dbReference type="CDD" id="cd18795">
    <property type="entry name" value="SF2_C_Ski2"/>
    <property type="match status" value="1"/>
</dbReference>
<feature type="domain" description="Helicase ATP-binding" evidence="6">
    <location>
        <begin position="39"/>
        <end position="197"/>
    </location>
</feature>
<protein>
    <submittedName>
        <fullName evidence="8">Helicase HelY</fullName>
    </submittedName>
</protein>
<dbReference type="Gene3D" id="3.40.50.300">
    <property type="entry name" value="P-loop containing nucleotide triphosphate hydrolases"/>
    <property type="match status" value="2"/>
</dbReference>
<evidence type="ECO:0000256" key="2">
    <source>
        <dbReference type="ARBA" id="ARBA00022801"/>
    </source>
</evidence>
<evidence type="ECO:0000256" key="4">
    <source>
        <dbReference type="ARBA" id="ARBA00022840"/>
    </source>
</evidence>
<dbReference type="PANTHER" id="PTHR12131:SF1">
    <property type="entry name" value="ATP-DEPENDENT RNA HELICASE SUPV3L1, MITOCHONDRIAL-RELATED"/>
    <property type="match status" value="1"/>
</dbReference>
<keyword evidence="4" id="KW-0067">ATP-binding</keyword>
<dbReference type="InterPro" id="IPR058621">
    <property type="entry name" value="SH3_HelY"/>
</dbReference>
<dbReference type="Gene3D" id="1.10.3380.30">
    <property type="match status" value="1"/>
</dbReference>
<evidence type="ECO:0000256" key="5">
    <source>
        <dbReference type="SAM" id="MobiDB-lite"/>
    </source>
</evidence>
<dbReference type="PANTHER" id="PTHR12131">
    <property type="entry name" value="ATP-DEPENDENT RNA AND DNA HELICASE"/>
    <property type="match status" value="1"/>
</dbReference>
<dbReference type="RefSeq" id="WP_286215968.1">
    <property type="nucleotide sequence ID" value="NZ_AP027736.1"/>
</dbReference>
<feature type="region of interest" description="Disordered" evidence="5">
    <location>
        <begin position="250"/>
        <end position="274"/>
    </location>
</feature>
<accession>A0ABP9WE14</accession>
<keyword evidence="9" id="KW-1185">Reference proteome</keyword>
<evidence type="ECO:0000256" key="1">
    <source>
        <dbReference type="ARBA" id="ARBA00022741"/>
    </source>
</evidence>
<reference evidence="8 9" key="1">
    <citation type="submission" date="2024-02" db="EMBL/GenBank/DDBJ databases">
        <title>Lysinimicrobium sediminis NBRC 112286.</title>
        <authorList>
            <person name="Ichikawa N."/>
            <person name="Katano-Makiyama Y."/>
            <person name="Hidaka K."/>
        </authorList>
    </citation>
    <scope>NUCLEOTIDE SEQUENCE [LARGE SCALE GENOMIC DNA]</scope>
    <source>
        <strain evidence="8 9">NBRC 112286</strain>
    </source>
</reference>
<dbReference type="InterPro" id="IPR014001">
    <property type="entry name" value="Helicase_ATP-bd"/>
</dbReference>
<gene>
    <name evidence="8" type="primary">helY</name>
    <name evidence="8" type="ORF">Lsed01_00326</name>
</gene>
<proteinExistence type="predicted"/>
<dbReference type="SUPFAM" id="SSF52540">
    <property type="entry name" value="P-loop containing nucleoside triphosphate hydrolases"/>
    <property type="match status" value="1"/>
</dbReference>
<dbReference type="PROSITE" id="PS51194">
    <property type="entry name" value="HELICASE_CTER"/>
    <property type="match status" value="1"/>
</dbReference>
<dbReference type="Proteomes" id="UP001426770">
    <property type="component" value="Unassembled WGS sequence"/>
</dbReference>
<dbReference type="SMART" id="SM00490">
    <property type="entry name" value="HELICc"/>
    <property type="match status" value="1"/>
</dbReference>
<evidence type="ECO:0000259" key="7">
    <source>
        <dbReference type="PROSITE" id="PS51194"/>
    </source>
</evidence>
<dbReference type="InterPro" id="IPR027417">
    <property type="entry name" value="P-loop_NTPase"/>
</dbReference>
<dbReference type="InterPro" id="IPR001650">
    <property type="entry name" value="Helicase_C-like"/>
</dbReference>
<dbReference type="Pfam" id="PF00271">
    <property type="entry name" value="Helicase_C"/>
    <property type="match status" value="1"/>
</dbReference>
<dbReference type="InterPro" id="IPR012961">
    <property type="entry name" value="Ski2/MTR4_C"/>
</dbReference>
<dbReference type="Pfam" id="PF08148">
    <property type="entry name" value="DSHCT"/>
    <property type="match status" value="1"/>
</dbReference>
<evidence type="ECO:0000313" key="8">
    <source>
        <dbReference type="EMBL" id="GAA5517909.1"/>
    </source>
</evidence>
<sequence>MTSPAERYAADRARRRHADLAEFEGELSFPLDPFQRAACEAVAEGHSVLVAAPTGAGKTLVGEYAVRHAFRQGEKSFYTTPIKALSNQKFHDLTRAYGPGKVGLLTGDTTINPDADIVVMTTEVLRNMIYAGSSTLDRLGVVILDEVHYLADRFRGSVWEEVIIHLAERTSIVALSATVSNAEEFGAWLSEVRGDTRVVVSEHRPVPLWPHVLLREGIFDLYAPGVDPQAPGLTPALNPELEAITKRSRYEDSRAGARVGGRPTRGGRRPAGRRAPPRFAVIDVLDQQGLLPAIVFVFSRAGCEDAVDQVRAAGMVLTTEAERHEISRIVEERCSALPAADLGALGYARWRDNLEAGIAAHHAGMIPLFKEVVEELFVAGLLRVVFATETLALGINMPARSVVLEKLVKWDGQGHKDLTAGEYTQLTGRAGRRGIDVEGHAVVVEHPGFDATQLGRLASRRTYPLISSFQPTYNMAINLVATLGVERAREVLEMSFAQYQADQSVVGKARRAKELDATLAGYAEAVACDRGDFIEYAALRERLSRLQKNASRTSARVRKEATAATLAALRRGDVIRVGGGRRSGLAVVVEADDNPVAPRPTVVTEHARVHRLAVSELHHGIETVGTVRMPRRFDPRNARSRRELAQVVEESRGDFALRRAKARAAAAEEAGDASGGNAAQELEVRRLLREHPCHQCPDRETHARWAERYHRTLRDKDRVVGEIQRATGSIAKVFDKRLQILDALGYVDTVDGVPELTRAGEMMRRLYAENDIVIAEALRTGAWEGLHAPALAAAVSSLLYQGRREDETRPPNIPGGPRGVLGTALRDTVRLWSTVDDLQKERGLPDLPPPHWGIVGPIHGWTQGKGLDAVLKGSDLAAGDMVRWCKQVIDALDQIAEVAPSASVRGAALTAIKAIRRGVVAY</sequence>
<dbReference type="Pfam" id="PF00270">
    <property type="entry name" value="DEAD"/>
    <property type="match status" value="1"/>
</dbReference>
<evidence type="ECO:0000313" key="9">
    <source>
        <dbReference type="Proteomes" id="UP001426770"/>
    </source>
</evidence>
<comment type="caution">
    <text evidence="8">The sequence shown here is derived from an EMBL/GenBank/DDBJ whole genome shotgun (WGS) entry which is preliminary data.</text>
</comment>
<keyword evidence="2" id="KW-0378">Hydrolase</keyword>
<organism evidence="8 9">
    <name type="scientific">Demequina sediminis</name>
    <dbReference type="NCBI Taxonomy" id="1930058"/>
    <lineage>
        <taxon>Bacteria</taxon>
        <taxon>Bacillati</taxon>
        <taxon>Actinomycetota</taxon>
        <taxon>Actinomycetes</taxon>
        <taxon>Micrococcales</taxon>
        <taxon>Demequinaceae</taxon>
        <taxon>Demequina</taxon>
    </lineage>
</organism>
<dbReference type="PROSITE" id="PS51192">
    <property type="entry name" value="HELICASE_ATP_BIND_1"/>
    <property type="match status" value="1"/>
</dbReference>
<dbReference type="InterPro" id="IPR011545">
    <property type="entry name" value="DEAD/DEAH_box_helicase_dom"/>
</dbReference>
<evidence type="ECO:0000256" key="3">
    <source>
        <dbReference type="ARBA" id="ARBA00022806"/>
    </source>
</evidence>
<dbReference type="GO" id="GO:0004386">
    <property type="term" value="F:helicase activity"/>
    <property type="evidence" value="ECO:0007669"/>
    <property type="project" value="UniProtKB-KW"/>
</dbReference>
<feature type="compositionally biased region" description="Basic residues" evidence="5">
    <location>
        <begin position="265"/>
        <end position="274"/>
    </location>
</feature>